<evidence type="ECO:0000313" key="1">
    <source>
        <dbReference type="EMBL" id="TET61953.1"/>
    </source>
</evidence>
<keyword evidence="1" id="KW-0378">Hydrolase</keyword>
<dbReference type="EMBL" id="SOIZ01000218">
    <property type="protein sequence ID" value="TET61953.1"/>
    <property type="molecule type" value="Genomic_DNA"/>
</dbReference>
<dbReference type="GO" id="GO:0016787">
    <property type="term" value="F:hydrolase activity"/>
    <property type="evidence" value="ECO:0007669"/>
    <property type="project" value="UniProtKB-KW"/>
</dbReference>
<organism evidence="1 2">
    <name type="scientific">Aerophobetes bacterium</name>
    <dbReference type="NCBI Taxonomy" id="2030807"/>
    <lineage>
        <taxon>Bacteria</taxon>
        <taxon>Candidatus Aerophobota</taxon>
    </lineage>
</organism>
<sequence>MRGYRCPGQSGRNLEAELYRCPGCGYEVEIFSDEVMKRCPRCTREVYGKRIPSCIDWCKAAEECLGLEVWSQLKKRGEKVLSEKRRIG</sequence>
<proteinExistence type="predicted"/>
<comment type="caution">
    <text evidence="1">The sequence shown here is derived from an EMBL/GenBank/DDBJ whole genome shotgun (WGS) entry which is preliminary data.</text>
</comment>
<accession>A0A523W4M1</accession>
<gene>
    <name evidence="1" type="ORF">E3J48_05055</name>
</gene>
<dbReference type="Proteomes" id="UP000319130">
    <property type="component" value="Unassembled WGS sequence"/>
</dbReference>
<dbReference type="AlphaFoldDB" id="A0A523W4M1"/>
<reference evidence="1 2" key="1">
    <citation type="submission" date="2019-03" db="EMBL/GenBank/DDBJ databases">
        <title>Metabolic potential of uncultured bacteria and archaea associated with petroleum seepage in deep-sea sediments.</title>
        <authorList>
            <person name="Dong X."/>
            <person name="Hubert C."/>
        </authorList>
    </citation>
    <scope>NUCLEOTIDE SEQUENCE [LARGE SCALE GENOMIC DNA]</scope>
    <source>
        <strain evidence="1">E29_bin52</strain>
    </source>
</reference>
<evidence type="ECO:0000313" key="2">
    <source>
        <dbReference type="Proteomes" id="UP000319130"/>
    </source>
</evidence>
<protein>
    <submittedName>
        <fullName evidence="1">Phosphohydrolase</fullName>
    </submittedName>
</protein>
<name>A0A523W4M1_UNCAE</name>